<accession>A0A5C1E5Q4</accession>
<dbReference type="KEGG" id="otr:OTERR_04130"/>
<keyword evidence="2" id="KW-1185">Reference proteome</keyword>
<dbReference type="RefSeq" id="WP_149424707.1">
    <property type="nucleotide sequence ID" value="NZ_CP022579.1"/>
</dbReference>
<evidence type="ECO:0000313" key="1">
    <source>
        <dbReference type="EMBL" id="QEL63889.1"/>
    </source>
</evidence>
<gene>
    <name evidence="1" type="ORF">OTERR_04130</name>
</gene>
<dbReference type="AlphaFoldDB" id="A0A5C1E5Q4"/>
<protein>
    <submittedName>
        <fullName evidence="1">Uncharacterized protein</fullName>
    </submittedName>
</protein>
<dbReference type="Proteomes" id="UP000323671">
    <property type="component" value="Chromosome"/>
</dbReference>
<dbReference type="EMBL" id="CP022579">
    <property type="protein sequence ID" value="QEL63889.1"/>
    <property type="molecule type" value="Genomic_DNA"/>
</dbReference>
<organism evidence="1 2">
    <name type="scientific">Oryzomicrobium terrae</name>
    <dbReference type="NCBI Taxonomy" id="1735038"/>
    <lineage>
        <taxon>Bacteria</taxon>
        <taxon>Pseudomonadati</taxon>
        <taxon>Pseudomonadota</taxon>
        <taxon>Betaproteobacteria</taxon>
        <taxon>Rhodocyclales</taxon>
        <taxon>Rhodocyclaceae</taxon>
        <taxon>Oryzomicrobium</taxon>
    </lineage>
</organism>
<name>A0A5C1E5Q4_9RHOO</name>
<reference evidence="1 2" key="1">
    <citation type="submission" date="2017-07" db="EMBL/GenBank/DDBJ databases">
        <title>Complete genome sequence of Oryzomicrobium terrae TPP412.</title>
        <authorList>
            <person name="Chiu L.-W."/>
            <person name="Lo K.-J."/>
            <person name="Tsai Y.-M."/>
            <person name="Lin S.-S."/>
            <person name="Kuo C.-H."/>
            <person name="Liu C.-T."/>
        </authorList>
    </citation>
    <scope>NUCLEOTIDE SEQUENCE [LARGE SCALE GENOMIC DNA]</scope>
    <source>
        <strain evidence="1 2">TPP412</strain>
    </source>
</reference>
<proteinExistence type="predicted"/>
<sequence>MSTKLPPLMGRLLALLPSRGLRLEPQDDTLLAGGLEREGARFGLMLGTREDERLLIALVHFLVDIPDALLSDCALLLAGLNRGLARGRFELDLAEGQVHYFWSADFAETELSATRLDRFLLPVLEQGFRACPLIEAFATGRLSLDEAFARIADVRVELDQVPGVSLG</sequence>
<evidence type="ECO:0000313" key="2">
    <source>
        <dbReference type="Proteomes" id="UP000323671"/>
    </source>
</evidence>